<dbReference type="EMBL" id="QRBI01000104">
    <property type="protein sequence ID" value="RMC15689.1"/>
    <property type="molecule type" value="Genomic_DNA"/>
</dbReference>
<accession>A0A3M0KR01</accession>
<dbReference type="AlphaFoldDB" id="A0A3M0KR01"/>
<protein>
    <submittedName>
        <fullName evidence="1">Uncharacterized protein</fullName>
    </submittedName>
</protein>
<sequence>MPKQVDAQREGGCDHMGSQHWKRLLAGPVDPWRKEPTLEQGCSLDLWTHGGPINLFLMACTLWEGPALEELMEDSPMGGAPHHSRGRV</sequence>
<evidence type="ECO:0000313" key="1">
    <source>
        <dbReference type="EMBL" id="RMC15689.1"/>
    </source>
</evidence>
<dbReference type="OrthoDB" id="9397495at2759"/>
<proteinExistence type="predicted"/>
<evidence type="ECO:0000313" key="2">
    <source>
        <dbReference type="Proteomes" id="UP000269221"/>
    </source>
</evidence>
<comment type="caution">
    <text evidence="1">The sequence shown here is derived from an EMBL/GenBank/DDBJ whole genome shotgun (WGS) entry which is preliminary data.</text>
</comment>
<gene>
    <name evidence="1" type="ORF">DUI87_07892</name>
</gene>
<organism evidence="1 2">
    <name type="scientific">Hirundo rustica rustica</name>
    <dbReference type="NCBI Taxonomy" id="333673"/>
    <lineage>
        <taxon>Eukaryota</taxon>
        <taxon>Metazoa</taxon>
        <taxon>Chordata</taxon>
        <taxon>Craniata</taxon>
        <taxon>Vertebrata</taxon>
        <taxon>Euteleostomi</taxon>
        <taxon>Archelosauria</taxon>
        <taxon>Archosauria</taxon>
        <taxon>Dinosauria</taxon>
        <taxon>Saurischia</taxon>
        <taxon>Theropoda</taxon>
        <taxon>Coelurosauria</taxon>
        <taxon>Aves</taxon>
        <taxon>Neognathae</taxon>
        <taxon>Neoaves</taxon>
        <taxon>Telluraves</taxon>
        <taxon>Australaves</taxon>
        <taxon>Passeriformes</taxon>
        <taxon>Sylvioidea</taxon>
        <taxon>Hirundinidae</taxon>
        <taxon>Hirundo</taxon>
    </lineage>
</organism>
<name>A0A3M0KR01_HIRRU</name>
<dbReference type="Proteomes" id="UP000269221">
    <property type="component" value="Unassembled WGS sequence"/>
</dbReference>
<reference evidence="1 2" key="1">
    <citation type="submission" date="2018-07" db="EMBL/GenBank/DDBJ databases">
        <title>A high quality draft genome assembly of the barn swallow (H. rustica rustica).</title>
        <authorList>
            <person name="Formenti G."/>
            <person name="Chiara M."/>
            <person name="Poveda L."/>
            <person name="Francoijs K.-J."/>
            <person name="Bonisoli-Alquati A."/>
            <person name="Canova L."/>
            <person name="Gianfranceschi L."/>
            <person name="Horner D.S."/>
            <person name="Saino N."/>
        </authorList>
    </citation>
    <scope>NUCLEOTIDE SEQUENCE [LARGE SCALE GENOMIC DNA]</scope>
    <source>
        <strain evidence="1">Chelidonia</strain>
        <tissue evidence="1">Blood</tissue>
    </source>
</reference>
<keyword evidence="2" id="KW-1185">Reference proteome</keyword>